<dbReference type="EMBL" id="JACHJU010000001">
    <property type="protein sequence ID" value="MBB4938319.1"/>
    <property type="molecule type" value="Genomic_DNA"/>
</dbReference>
<evidence type="ECO:0000313" key="2">
    <source>
        <dbReference type="Proteomes" id="UP000534286"/>
    </source>
</evidence>
<dbReference type="GO" id="GO:0016740">
    <property type="term" value="F:transferase activity"/>
    <property type="evidence" value="ECO:0007669"/>
    <property type="project" value="UniProtKB-KW"/>
</dbReference>
<keyword evidence="2" id="KW-1185">Reference proteome</keyword>
<gene>
    <name evidence="1" type="ORF">FHR32_002624</name>
</gene>
<accession>A0A7W7RU75</accession>
<sequence length="248" mass="27097">MFTVDRRRHVRTRLLERAREDERIVGAALTGSAARDAEDRWSDVDLFFGVADGVTVEEALSDWSAFAYRELGAIHHFDLHAGPATYRAFLLGELLEIDLGFTPAAAFGPLGSGGFRVVFGDAVERRQGETAPGHLIGLAWHHVLHARISIERGALWQAEYWISGIRDHILALACLRLGHPTAHAKGADRLPHDVTGPVREALVHTLDAGELSRALGAATRALLRELRETDSGIVETLEKPLLDLAAVS</sequence>
<proteinExistence type="predicted"/>
<reference evidence="1 2" key="1">
    <citation type="submission" date="2020-08" db="EMBL/GenBank/DDBJ databases">
        <title>Sequencing the genomes of 1000 actinobacteria strains.</title>
        <authorList>
            <person name="Klenk H.-P."/>
        </authorList>
    </citation>
    <scope>NUCLEOTIDE SEQUENCE [LARGE SCALE GENOMIC DNA]</scope>
    <source>
        <strain evidence="1 2">DSM 43023</strain>
    </source>
</reference>
<dbReference type="InterPro" id="IPR043519">
    <property type="entry name" value="NT_sf"/>
</dbReference>
<dbReference type="RefSeq" id="WP_184754522.1">
    <property type="nucleotide sequence ID" value="NZ_BAABEK010000128.1"/>
</dbReference>
<organism evidence="1 2">
    <name type="scientific">Streptosporangium album</name>
    <dbReference type="NCBI Taxonomy" id="47479"/>
    <lineage>
        <taxon>Bacteria</taxon>
        <taxon>Bacillati</taxon>
        <taxon>Actinomycetota</taxon>
        <taxon>Actinomycetes</taxon>
        <taxon>Streptosporangiales</taxon>
        <taxon>Streptosporangiaceae</taxon>
        <taxon>Streptosporangium</taxon>
    </lineage>
</organism>
<dbReference type="Gene3D" id="3.30.460.10">
    <property type="entry name" value="Beta Polymerase, domain 2"/>
    <property type="match status" value="1"/>
</dbReference>
<protein>
    <submittedName>
        <fullName evidence="1">Putative nucleotidyltransferase</fullName>
    </submittedName>
</protein>
<evidence type="ECO:0000313" key="1">
    <source>
        <dbReference type="EMBL" id="MBB4938319.1"/>
    </source>
</evidence>
<comment type="caution">
    <text evidence="1">The sequence shown here is derived from an EMBL/GenBank/DDBJ whole genome shotgun (WGS) entry which is preliminary data.</text>
</comment>
<name>A0A7W7RU75_9ACTN</name>
<dbReference type="SUPFAM" id="SSF81301">
    <property type="entry name" value="Nucleotidyltransferase"/>
    <property type="match status" value="1"/>
</dbReference>
<dbReference type="Proteomes" id="UP000534286">
    <property type="component" value="Unassembled WGS sequence"/>
</dbReference>
<keyword evidence="1" id="KW-0808">Transferase</keyword>
<dbReference type="AlphaFoldDB" id="A0A7W7RU75"/>